<proteinExistence type="predicted"/>
<evidence type="ECO:0000313" key="1">
    <source>
        <dbReference type="EMBL" id="KAF3502770.1"/>
    </source>
</evidence>
<name>A0A8S9NE96_BRACR</name>
<dbReference type="AlphaFoldDB" id="A0A8S9NE96"/>
<protein>
    <submittedName>
        <fullName evidence="1">Uncharacterized protein</fullName>
    </submittedName>
</protein>
<dbReference type="Proteomes" id="UP000712600">
    <property type="component" value="Unassembled WGS sequence"/>
</dbReference>
<organism evidence="1 2">
    <name type="scientific">Brassica cretica</name>
    <name type="common">Mustard</name>
    <dbReference type="NCBI Taxonomy" id="69181"/>
    <lineage>
        <taxon>Eukaryota</taxon>
        <taxon>Viridiplantae</taxon>
        <taxon>Streptophyta</taxon>
        <taxon>Embryophyta</taxon>
        <taxon>Tracheophyta</taxon>
        <taxon>Spermatophyta</taxon>
        <taxon>Magnoliopsida</taxon>
        <taxon>eudicotyledons</taxon>
        <taxon>Gunneridae</taxon>
        <taxon>Pentapetalae</taxon>
        <taxon>rosids</taxon>
        <taxon>malvids</taxon>
        <taxon>Brassicales</taxon>
        <taxon>Brassicaceae</taxon>
        <taxon>Brassiceae</taxon>
        <taxon>Brassica</taxon>
    </lineage>
</organism>
<evidence type="ECO:0000313" key="2">
    <source>
        <dbReference type="Proteomes" id="UP000712600"/>
    </source>
</evidence>
<accession>A0A8S9NE96</accession>
<comment type="caution">
    <text evidence="1">The sequence shown here is derived from an EMBL/GenBank/DDBJ whole genome shotgun (WGS) entry which is preliminary data.</text>
</comment>
<gene>
    <name evidence="1" type="ORF">F2Q69_00045670</name>
</gene>
<dbReference type="EMBL" id="QGKX02001621">
    <property type="protein sequence ID" value="KAF3502770.1"/>
    <property type="molecule type" value="Genomic_DNA"/>
</dbReference>
<sequence>MHSNAYHYTGSSIDSRFMQLEMSVSSTSLKRFSPSKSLFMRGLEGTTRHISMRMEVLKVST</sequence>
<reference evidence="1" key="1">
    <citation type="submission" date="2019-12" db="EMBL/GenBank/DDBJ databases">
        <title>Genome sequencing and annotation of Brassica cretica.</title>
        <authorList>
            <person name="Studholme D.J."/>
            <person name="Sarris P."/>
        </authorList>
    </citation>
    <scope>NUCLEOTIDE SEQUENCE</scope>
    <source>
        <strain evidence="1">PFS-109/04</strain>
        <tissue evidence="1">Leaf</tissue>
    </source>
</reference>